<keyword evidence="2" id="KW-0719">Serine esterase</keyword>
<dbReference type="Pfam" id="PF07519">
    <property type="entry name" value="Tannase"/>
    <property type="match status" value="1"/>
</dbReference>
<dbReference type="KEGG" id="lmoi:VV02_03560"/>
<keyword evidence="3" id="KW-0479">Metal-binding</keyword>
<dbReference type="GO" id="GO:0052689">
    <property type="term" value="F:carboxylic ester hydrolase activity"/>
    <property type="evidence" value="ECO:0007669"/>
    <property type="project" value="UniProtKB-KW"/>
</dbReference>
<protein>
    <recommendedName>
        <fullName evidence="11">Aromatic ring-opening dioxygenase LigA</fullName>
    </recommendedName>
</protein>
<evidence type="ECO:0000256" key="8">
    <source>
        <dbReference type="SAM" id="MobiDB-lite"/>
    </source>
</evidence>
<organism evidence="9 10">
    <name type="scientific">Luteipulveratus mongoliensis</name>
    <dbReference type="NCBI Taxonomy" id="571913"/>
    <lineage>
        <taxon>Bacteria</taxon>
        <taxon>Bacillati</taxon>
        <taxon>Actinomycetota</taxon>
        <taxon>Actinomycetes</taxon>
        <taxon>Micrococcales</taxon>
        <taxon>Dermacoccaceae</taxon>
        <taxon>Luteipulveratus</taxon>
    </lineage>
</organism>
<keyword evidence="6" id="KW-0106">Calcium</keyword>
<dbReference type="Proteomes" id="UP000066480">
    <property type="component" value="Chromosome"/>
</dbReference>
<proteinExistence type="inferred from homology"/>
<accession>A0A0K1JPG7</accession>
<keyword evidence="10" id="KW-1185">Reference proteome</keyword>
<keyword evidence="7" id="KW-1015">Disulfide bond</keyword>
<evidence type="ECO:0000313" key="10">
    <source>
        <dbReference type="Proteomes" id="UP000066480"/>
    </source>
</evidence>
<keyword evidence="5" id="KW-0378">Hydrolase</keyword>
<dbReference type="EMBL" id="CP011112">
    <property type="protein sequence ID" value="AKU18606.1"/>
    <property type="molecule type" value="Genomic_DNA"/>
</dbReference>
<gene>
    <name evidence="9" type="ORF">VV02_03560</name>
</gene>
<dbReference type="AlphaFoldDB" id="A0A0K1JPG7"/>
<dbReference type="STRING" id="571913.VV02_03560"/>
<evidence type="ECO:0000313" key="9">
    <source>
        <dbReference type="EMBL" id="AKU18606.1"/>
    </source>
</evidence>
<sequence>MAPAQATPAPSPESNAARFWPVVPGAVHQVKVRLGDLTTAGTVTSGHTDPADWAGLEAPGTTRPSGVPGIQIDGYFPDTSTFNTDHGWNHDSQFVIRLPDHWNGGLVVAGPPGVRKQYASDRIIGDRALAQGYAYASTDKGNSGDTLYLDGKRPGDAIMEWNQRMTQLTRAAKTVVAQRYMRRPQHTYVAGLSAAGYLVRWQLENNPGMYDGGIDWNGLLFTPKNSLLSTLPPALRAYPRLKAGQASARNELLAAGYPATSEPTWGWHYANQWDFFQRVVREELDPSYDGDRLGGTPFCAEGTGAGCDTDYDLSKRPQSVQNAVRRVSLTGKLKRPLITLHGTNDALVPITRTSDVYDDMARPRLHRYYRIVGGAHVDGLAGAFPGVIAPMLPCFDAGFDALVRWTHGVRPPVSATVTPGKGTCAL</sequence>
<dbReference type="InterPro" id="IPR029058">
    <property type="entry name" value="AB_hydrolase_fold"/>
</dbReference>
<name>A0A0K1JPG7_9MICO</name>
<dbReference type="Gene3D" id="3.40.50.1820">
    <property type="entry name" value="alpha/beta hydrolase"/>
    <property type="match status" value="1"/>
</dbReference>
<evidence type="ECO:0008006" key="11">
    <source>
        <dbReference type="Google" id="ProtNLM"/>
    </source>
</evidence>
<evidence type="ECO:0000256" key="6">
    <source>
        <dbReference type="ARBA" id="ARBA00022837"/>
    </source>
</evidence>
<reference evidence="9 10" key="1">
    <citation type="submission" date="2015-03" db="EMBL/GenBank/DDBJ databases">
        <title>Luteipulveratus halotolerans sp. nov., a novel actinobacterium (Dermacoccaceae) from Sarawak, Malaysia.</title>
        <authorList>
            <person name="Juboi H."/>
            <person name="Basik A."/>
            <person name="Shamsul S.S."/>
            <person name="Arnold P."/>
            <person name="Schmitt E.K."/>
            <person name="Sanglier J.-J."/>
            <person name="Yeo T."/>
        </authorList>
    </citation>
    <scope>NUCLEOTIDE SEQUENCE [LARGE SCALE GENOMIC DNA]</scope>
    <source>
        <strain evidence="9 10">MN07-A0370</strain>
    </source>
</reference>
<dbReference type="SUPFAM" id="SSF53474">
    <property type="entry name" value="alpha/beta-Hydrolases"/>
    <property type="match status" value="1"/>
</dbReference>
<dbReference type="GO" id="GO:0046872">
    <property type="term" value="F:metal ion binding"/>
    <property type="evidence" value="ECO:0007669"/>
    <property type="project" value="UniProtKB-KW"/>
</dbReference>
<evidence type="ECO:0000256" key="7">
    <source>
        <dbReference type="ARBA" id="ARBA00023157"/>
    </source>
</evidence>
<keyword evidence="4" id="KW-0732">Signal</keyword>
<evidence type="ECO:0000256" key="5">
    <source>
        <dbReference type="ARBA" id="ARBA00022801"/>
    </source>
</evidence>
<dbReference type="InterPro" id="IPR011118">
    <property type="entry name" value="Tannase/feruloyl_esterase"/>
</dbReference>
<evidence type="ECO:0000256" key="1">
    <source>
        <dbReference type="ARBA" id="ARBA00006249"/>
    </source>
</evidence>
<feature type="region of interest" description="Disordered" evidence="8">
    <location>
        <begin position="41"/>
        <end position="67"/>
    </location>
</feature>
<evidence type="ECO:0000256" key="3">
    <source>
        <dbReference type="ARBA" id="ARBA00022723"/>
    </source>
</evidence>
<comment type="similarity">
    <text evidence="1">Belongs to the tannase family.</text>
</comment>
<evidence type="ECO:0000256" key="2">
    <source>
        <dbReference type="ARBA" id="ARBA00022487"/>
    </source>
</evidence>
<evidence type="ECO:0000256" key="4">
    <source>
        <dbReference type="ARBA" id="ARBA00022729"/>
    </source>
</evidence>